<dbReference type="Pfam" id="PF12032">
    <property type="entry name" value="CLIP"/>
    <property type="match status" value="1"/>
</dbReference>
<reference evidence="14 15" key="1">
    <citation type="submission" date="2023-01" db="EMBL/GenBank/DDBJ databases">
        <authorList>
            <person name="Whitehead M."/>
        </authorList>
    </citation>
    <scope>NUCLEOTIDE SEQUENCE [LARGE SCALE GENOMIC DNA]</scope>
</reference>
<evidence type="ECO:0000256" key="2">
    <source>
        <dbReference type="ARBA" id="ARBA00022670"/>
    </source>
</evidence>
<evidence type="ECO:0000256" key="6">
    <source>
        <dbReference type="ARBA" id="ARBA00022825"/>
    </source>
</evidence>
<dbReference type="InterPro" id="IPR001254">
    <property type="entry name" value="Trypsin_dom"/>
</dbReference>
<keyword evidence="1" id="KW-0768">Sushi</keyword>
<dbReference type="PROSITE" id="PS00135">
    <property type="entry name" value="TRYPSIN_SER"/>
    <property type="match status" value="1"/>
</dbReference>
<dbReference type="Gene3D" id="3.30.1640.30">
    <property type="match status" value="1"/>
</dbReference>
<dbReference type="GO" id="GO:0004252">
    <property type="term" value="F:serine-type endopeptidase activity"/>
    <property type="evidence" value="ECO:0007669"/>
    <property type="project" value="UniProtKB-UniRule"/>
</dbReference>
<evidence type="ECO:0000256" key="1">
    <source>
        <dbReference type="ARBA" id="ARBA00022659"/>
    </source>
</evidence>
<dbReference type="PROSITE" id="PS50240">
    <property type="entry name" value="TRYPSIN_DOM"/>
    <property type="match status" value="1"/>
</dbReference>
<feature type="domain" description="Clip" evidence="13">
    <location>
        <begin position="34"/>
        <end position="90"/>
    </location>
</feature>
<evidence type="ECO:0000259" key="13">
    <source>
        <dbReference type="PROSITE" id="PS51888"/>
    </source>
</evidence>
<evidence type="ECO:0000256" key="3">
    <source>
        <dbReference type="ARBA" id="ARBA00022729"/>
    </source>
</evidence>
<dbReference type="CDD" id="cd00190">
    <property type="entry name" value="Tryp_SPc"/>
    <property type="match status" value="1"/>
</dbReference>
<dbReference type="GO" id="GO:0042381">
    <property type="term" value="P:hemolymph coagulation"/>
    <property type="evidence" value="ECO:0007669"/>
    <property type="project" value="UniProtKB-KW"/>
</dbReference>
<dbReference type="Gene3D" id="2.40.10.10">
    <property type="entry name" value="Trypsin-like serine proteases"/>
    <property type="match status" value="2"/>
</dbReference>
<proteinExistence type="inferred from homology"/>
<name>A0AAV0W609_9HEMI</name>
<feature type="domain" description="Peptidase S1" evidence="12">
    <location>
        <begin position="126"/>
        <end position="372"/>
    </location>
</feature>
<dbReference type="EC" id="3.4.21.-" evidence="10"/>
<dbReference type="SUPFAM" id="SSF50494">
    <property type="entry name" value="Trypsin-like serine proteases"/>
    <property type="match status" value="1"/>
</dbReference>
<keyword evidence="6 10" id="KW-0720">Serine protease</keyword>
<keyword evidence="15" id="KW-1185">Reference proteome</keyword>
<dbReference type="AlphaFoldDB" id="A0AAV0W609"/>
<keyword evidence="7" id="KW-1015">Disulfide bond</keyword>
<feature type="signal peptide" evidence="11">
    <location>
        <begin position="1"/>
        <end position="26"/>
    </location>
</feature>
<comment type="catalytic activity">
    <reaction evidence="9">
        <text>Selective cleavage of 103-Arg-|-Ser-104 and 124-Ile-|-Ile-125 bonds in Limulus clotting factor B to form activated factor B. Cleavage of -Pro-Arg-|-Xaa- bonds in synthetic substrates.</text>
        <dbReference type="EC" id="3.4.21.84"/>
    </reaction>
</comment>
<comment type="subcellular location">
    <subcellularLocation>
        <location evidence="11">Secreted</location>
    </subcellularLocation>
</comment>
<comment type="domain">
    <text evidence="11">The clip domain consists of 35-55 residues which are 'knitted' together usually by 3 conserved disulfide bonds forming a clip-like compact structure.</text>
</comment>
<dbReference type="PANTHER" id="PTHR24252:SF7">
    <property type="entry name" value="HYALIN"/>
    <property type="match status" value="1"/>
</dbReference>
<dbReference type="PANTHER" id="PTHR24252">
    <property type="entry name" value="ACROSIN-RELATED"/>
    <property type="match status" value="1"/>
</dbReference>
<sequence length="374" mass="41983">MDGRKLIFCMVLVFSLGIGGDRSVRAQNSQNYNECFTPNIHNFICTNIMECPVLLNLVEYHRQNSSIVTFLRNQVCGHEIDFPYYPKVCCPFSNESDSKAIYETVSSRKLPSQDTCGRSKITHDPIEGGKPAELGAWPWIAALGYKHLNKENPEYKWMCAGSLISDRFVLTAAHCTIGIGMYRLQGVRLGDLNLNPNVKDGSNPIDVPISLVIRHNQYNIQHMTSDIALLKLNDSVSFSQFIQPICLPILSNHRANNFVESDTYLAGWGSTMINPSSDALMEVQLQVVNNSECQQRYLNNSIDIDDTHLCAGIFGTDVCRGDSGGPLMWQNGSQYYLVGVVSFEHTNCGRESYPGVYTRVTSFVQWIEDTMNYN</sequence>
<dbReference type="GO" id="GO:0006508">
    <property type="term" value="P:proteolysis"/>
    <property type="evidence" value="ECO:0007669"/>
    <property type="project" value="UniProtKB-KW"/>
</dbReference>
<dbReference type="PRINTS" id="PR00722">
    <property type="entry name" value="CHYMOTRYPSIN"/>
</dbReference>
<gene>
    <name evidence="14" type="ORF">MEUPH1_LOCUS7577</name>
</gene>
<evidence type="ECO:0000256" key="11">
    <source>
        <dbReference type="RuleBase" id="RU366078"/>
    </source>
</evidence>
<dbReference type="InterPro" id="IPR043504">
    <property type="entry name" value="Peptidase_S1_PA_chymotrypsin"/>
</dbReference>
<evidence type="ECO:0000256" key="9">
    <source>
        <dbReference type="ARBA" id="ARBA00052079"/>
    </source>
</evidence>
<evidence type="ECO:0000256" key="5">
    <source>
        <dbReference type="ARBA" id="ARBA00022820"/>
    </source>
</evidence>
<dbReference type="InterPro" id="IPR001314">
    <property type="entry name" value="Peptidase_S1A"/>
</dbReference>
<dbReference type="InterPro" id="IPR033116">
    <property type="entry name" value="TRYPSIN_SER"/>
</dbReference>
<dbReference type="Proteomes" id="UP001160148">
    <property type="component" value="Unassembled WGS sequence"/>
</dbReference>
<dbReference type="PROSITE" id="PS00134">
    <property type="entry name" value="TRYPSIN_HIS"/>
    <property type="match status" value="1"/>
</dbReference>
<protein>
    <recommendedName>
        <fullName evidence="11">CLIP domain-containing serine protease</fullName>
        <ecNumber evidence="10">3.4.21.-</ecNumber>
    </recommendedName>
</protein>
<dbReference type="Pfam" id="PF00089">
    <property type="entry name" value="Trypsin"/>
    <property type="match status" value="1"/>
</dbReference>
<organism evidence="14 15">
    <name type="scientific">Macrosiphum euphorbiae</name>
    <name type="common">potato aphid</name>
    <dbReference type="NCBI Taxonomy" id="13131"/>
    <lineage>
        <taxon>Eukaryota</taxon>
        <taxon>Metazoa</taxon>
        <taxon>Ecdysozoa</taxon>
        <taxon>Arthropoda</taxon>
        <taxon>Hexapoda</taxon>
        <taxon>Insecta</taxon>
        <taxon>Pterygota</taxon>
        <taxon>Neoptera</taxon>
        <taxon>Paraneoptera</taxon>
        <taxon>Hemiptera</taxon>
        <taxon>Sternorrhyncha</taxon>
        <taxon>Aphidomorpha</taxon>
        <taxon>Aphidoidea</taxon>
        <taxon>Aphididae</taxon>
        <taxon>Macrosiphini</taxon>
        <taxon>Macrosiphum</taxon>
    </lineage>
</organism>
<dbReference type="InterPro" id="IPR022700">
    <property type="entry name" value="CLIP"/>
</dbReference>
<keyword evidence="11" id="KW-0964">Secreted</keyword>
<evidence type="ECO:0000313" key="15">
    <source>
        <dbReference type="Proteomes" id="UP001160148"/>
    </source>
</evidence>
<dbReference type="GO" id="GO:0005576">
    <property type="term" value="C:extracellular region"/>
    <property type="evidence" value="ECO:0007669"/>
    <property type="project" value="UniProtKB-SubCell"/>
</dbReference>
<evidence type="ECO:0000313" key="14">
    <source>
        <dbReference type="EMBL" id="CAI6351207.1"/>
    </source>
</evidence>
<comment type="similarity">
    <text evidence="8 11">Belongs to the peptidase S1 family. CLIP subfamily.</text>
</comment>
<dbReference type="SMART" id="SM00020">
    <property type="entry name" value="Tryp_SPc"/>
    <property type="match status" value="1"/>
</dbReference>
<dbReference type="InterPro" id="IPR009003">
    <property type="entry name" value="Peptidase_S1_PA"/>
</dbReference>
<evidence type="ECO:0000256" key="8">
    <source>
        <dbReference type="ARBA" id="ARBA00024195"/>
    </source>
</evidence>
<keyword evidence="4 10" id="KW-0378">Hydrolase</keyword>
<comment type="caution">
    <text evidence="14">The sequence shown here is derived from an EMBL/GenBank/DDBJ whole genome shotgun (WGS) entry which is preliminary data.</text>
</comment>
<evidence type="ECO:0000256" key="10">
    <source>
        <dbReference type="RuleBase" id="RU363034"/>
    </source>
</evidence>
<feature type="chain" id="PRO_5043087964" description="CLIP domain-containing serine protease" evidence="11">
    <location>
        <begin position="27"/>
        <end position="374"/>
    </location>
</feature>
<keyword evidence="3 11" id="KW-0732">Signal</keyword>
<dbReference type="InterPro" id="IPR038565">
    <property type="entry name" value="CLIP_sf"/>
</dbReference>
<evidence type="ECO:0000256" key="4">
    <source>
        <dbReference type="ARBA" id="ARBA00022801"/>
    </source>
</evidence>
<keyword evidence="5" id="KW-0353">Hemolymph clotting</keyword>
<dbReference type="SMART" id="SM00680">
    <property type="entry name" value="CLIP"/>
    <property type="match status" value="1"/>
</dbReference>
<dbReference type="PROSITE" id="PS51888">
    <property type="entry name" value="CLIP"/>
    <property type="match status" value="1"/>
</dbReference>
<keyword evidence="2 10" id="KW-0645">Protease</keyword>
<accession>A0AAV0W609</accession>
<dbReference type="FunFam" id="2.40.10.10:FF:000120">
    <property type="entry name" value="Putative serine protease"/>
    <property type="match status" value="1"/>
</dbReference>
<dbReference type="InterPro" id="IPR018114">
    <property type="entry name" value="TRYPSIN_HIS"/>
</dbReference>
<dbReference type="EMBL" id="CARXXK010000001">
    <property type="protein sequence ID" value="CAI6351207.1"/>
    <property type="molecule type" value="Genomic_DNA"/>
</dbReference>
<evidence type="ECO:0000256" key="7">
    <source>
        <dbReference type="ARBA" id="ARBA00023157"/>
    </source>
</evidence>
<evidence type="ECO:0000259" key="12">
    <source>
        <dbReference type="PROSITE" id="PS50240"/>
    </source>
</evidence>